<evidence type="ECO:0000256" key="3">
    <source>
        <dbReference type="ARBA" id="ARBA00023163"/>
    </source>
</evidence>
<evidence type="ECO:0000256" key="2">
    <source>
        <dbReference type="ARBA" id="ARBA00023125"/>
    </source>
</evidence>
<feature type="domain" description="HTH araC/xylS-type" evidence="4">
    <location>
        <begin position="264"/>
        <end position="362"/>
    </location>
</feature>
<evidence type="ECO:0000256" key="1">
    <source>
        <dbReference type="ARBA" id="ARBA00023015"/>
    </source>
</evidence>
<evidence type="ECO:0000313" key="6">
    <source>
        <dbReference type="Proteomes" id="UP001525857"/>
    </source>
</evidence>
<proteinExistence type="predicted"/>
<name>A0ABT2NWX9_9LACO</name>
<dbReference type="InterPro" id="IPR020449">
    <property type="entry name" value="Tscrpt_reg_AraC-type_HTH"/>
</dbReference>
<dbReference type="PROSITE" id="PS01124">
    <property type="entry name" value="HTH_ARAC_FAMILY_2"/>
    <property type="match status" value="1"/>
</dbReference>
<organism evidence="5 6">
    <name type="scientific">Leuconostoc holzapfelii</name>
    <dbReference type="NCBI Taxonomy" id="434464"/>
    <lineage>
        <taxon>Bacteria</taxon>
        <taxon>Bacillati</taxon>
        <taxon>Bacillota</taxon>
        <taxon>Bacilli</taxon>
        <taxon>Lactobacillales</taxon>
        <taxon>Lactobacillaceae</taxon>
        <taxon>Leuconostoc</taxon>
    </lineage>
</organism>
<dbReference type="InterPro" id="IPR018060">
    <property type="entry name" value="HTH_AraC"/>
</dbReference>
<evidence type="ECO:0000313" key="5">
    <source>
        <dbReference type="EMBL" id="MCT8389673.1"/>
    </source>
</evidence>
<sequence length="370" mass="42652">MKDLTNFANILNAELFIANNNEITSSKESTPASNSNLKEIKKAMPIFSNYPQHLYQALNFSSGYILNVTVSTDTNVYFLFDFTRSTFSESQFRLVSILTKLNPISQTIYRLYTAQVAPTENIYIHNRHDLTSIQRVSPNNPDCASYYELEAEILNAVIYSNQDDLVSALDKLPLIHFFDVLDLEHATLRQKKDFIVSYIAILTHAIDQWGYPIEKAFKIQADLVQEIEHSTQLPDLINTLKGITWFYFKTIQNYRTHNFLPLPDRIMSYINEHVCDNINLDDIAKAVHASKKNLNPAFKEKFGITITQFIRKNKIDRAKEILIVSDAPIPDIAKQLAFSTPSYFIKTFKKVTGLTPKYFRNHFLEDELNQ</sequence>
<keyword evidence="3" id="KW-0804">Transcription</keyword>
<dbReference type="SUPFAM" id="SSF46689">
    <property type="entry name" value="Homeodomain-like"/>
    <property type="match status" value="2"/>
</dbReference>
<dbReference type="SMART" id="SM00342">
    <property type="entry name" value="HTH_ARAC"/>
    <property type="match status" value="1"/>
</dbReference>
<keyword evidence="2" id="KW-0238">DNA-binding</keyword>
<accession>A0ABT2NWX9</accession>
<comment type="caution">
    <text evidence="5">The sequence shown here is derived from an EMBL/GenBank/DDBJ whole genome shotgun (WGS) entry which is preliminary data.</text>
</comment>
<keyword evidence="6" id="KW-1185">Reference proteome</keyword>
<keyword evidence="1" id="KW-0805">Transcription regulation</keyword>
<dbReference type="PANTHER" id="PTHR43280">
    <property type="entry name" value="ARAC-FAMILY TRANSCRIPTIONAL REGULATOR"/>
    <property type="match status" value="1"/>
</dbReference>
<dbReference type="InterPro" id="IPR009057">
    <property type="entry name" value="Homeodomain-like_sf"/>
</dbReference>
<dbReference type="EMBL" id="QVOV01000008">
    <property type="protein sequence ID" value="MCT8389673.1"/>
    <property type="molecule type" value="Genomic_DNA"/>
</dbReference>
<dbReference type="Pfam" id="PF12833">
    <property type="entry name" value="HTH_18"/>
    <property type="match status" value="1"/>
</dbReference>
<dbReference type="PRINTS" id="PR00032">
    <property type="entry name" value="HTHARAC"/>
</dbReference>
<gene>
    <name evidence="5" type="ORF">D0501_06260</name>
</gene>
<protein>
    <submittedName>
        <fullName evidence="5">Helix-turn-helix domain-containing protein</fullName>
    </submittedName>
</protein>
<reference evidence="5 6" key="1">
    <citation type="submission" date="2018-08" db="EMBL/GenBank/DDBJ databases">
        <title>Draft genome sequences of Leuconostoc spp. and Weissella spp. with biocontrol potential.</title>
        <authorList>
            <person name="Lo R."/>
            <person name="Ho V.T.T."/>
            <person name="Turner M.S."/>
        </authorList>
    </citation>
    <scope>NUCLEOTIDE SEQUENCE [LARGE SCALE GENOMIC DNA]</scope>
    <source>
        <strain evidence="5 6">733</strain>
    </source>
</reference>
<dbReference type="PANTHER" id="PTHR43280:SF28">
    <property type="entry name" value="HTH-TYPE TRANSCRIPTIONAL ACTIVATOR RHAS"/>
    <property type="match status" value="1"/>
</dbReference>
<dbReference type="Proteomes" id="UP001525857">
    <property type="component" value="Unassembled WGS sequence"/>
</dbReference>
<evidence type="ECO:0000259" key="4">
    <source>
        <dbReference type="PROSITE" id="PS01124"/>
    </source>
</evidence>
<dbReference type="Gene3D" id="1.10.10.60">
    <property type="entry name" value="Homeodomain-like"/>
    <property type="match status" value="2"/>
</dbReference>